<comment type="caution">
    <text evidence="3">The sequence shown here is derived from an EMBL/GenBank/DDBJ whole genome shotgun (WGS) entry which is preliminary data.</text>
</comment>
<accession>A0A3M6U6G8</accession>
<evidence type="ECO:0000313" key="4">
    <source>
        <dbReference type="Proteomes" id="UP000275408"/>
    </source>
</evidence>
<dbReference type="AlphaFoldDB" id="A0A3M6U6G8"/>
<name>A0A3M6U6G8_POCDA</name>
<gene>
    <name evidence="3" type="ORF">pdam_00005837</name>
</gene>
<sequence length="564" mass="64212">MRRQNMRQRLLARSLLKTKWRRFIGVRWDHSYIGFLRKIVDKVDRTRGIPWSNVAQEFYERSRVLSLAWSVCYSTSLLTAPAIGFYLVRKGLLSHAGLASLSRFIGTGLMVVFGALCIRGYGRFKNQDYRVFLALLEETRMNNNEENKKRLGLYDFSFEAWPVDYKWNESKADQDVHREAKNTTSQSRSSRFLSFLGSWPCDFLRYFVAHSVGRPLIYPGSTGLLQSGYAEPLMNGRQFLIERSGKRAKLEAADGNEIDTMFMDKRSSGEHGVHGDTLVITCEGNAGFYEVGLMMTPYKAKQLLPVVFVAGYSVLGWNHPGFSGSSGVPGPESERNAIDVVIQYAVEVLGFSVSNIVIYAWSIGGYPAVWAGRTHPKIGALVLDATFDDIVPLAQCKMPESISGFTTRVVKEYFHLDIARMLYSYPGPVLFIRRMRDEIITTEEGDISSNRGNDLLVKFLKFRYPKLVDDNGEDALYEYLAAPDQATKKAIWDSLSVEANLCESMYKNYVKENGKEYPMMIGQDLSVEQRIHLLMFLVLQYLMDFDATHCMNLPASEFRQPWNE</sequence>
<keyword evidence="4" id="KW-1185">Reference proteome</keyword>
<feature type="transmembrane region" description="Helical" evidence="1">
    <location>
        <begin position="67"/>
        <end position="88"/>
    </location>
</feature>
<dbReference type="Gene3D" id="3.40.50.1820">
    <property type="entry name" value="alpha/beta hydrolase"/>
    <property type="match status" value="1"/>
</dbReference>
<dbReference type="GO" id="GO:0006660">
    <property type="term" value="P:phosphatidylserine catabolic process"/>
    <property type="evidence" value="ECO:0007669"/>
    <property type="project" value="TreeGrafter"/>
</dbReference>
<feature type="transmembrane region" description="Helical" evidence="1">
    <location>
        <begin position="100"/>
        <end position="121"/>
    </location>
</feature>
<evidence type="ECO:0000256" key="1">
    <source>
        <dbReference type="SAM" id="Phobius"/>
    </source>
</evidence>
<dbReference type="Proteomes" id="UP000275408">
    <property type="component" value="Unassembled WGS sequence"/>
</dbReference>
<dbReference type="STRING" id="46731.A0A3M6U6G8"/>
<keyword evidence="1" id="KW-0472">Membrane</keyword>
<keyword evidence="1" id="KW-0812">Transmembrane</keyword>
<evidence type="ECO:0000259" key="2">
    <source>
        <dbReference type="Pfam" id="PF22990"/>
    </source>
</evidence>
<evidence type="ECO:0000313" key="3">
    <source>
        <dbReference type="EMBL" id="RMX49207.1"/>
    </source>
</evidence>
<protein>
    <recommendedName>
        <fullName evidence="2">Phosphatidylserine Lipase ABHD16 N-terminal domain-containing protein</fullName>
    </recommendedName>
</protein>
<proteinExistence type="predicted"/>
<dbReference type="Pfam" id="PF22990">
    <property type="entry name" value="ABHD16_N"/>
    <property type="match status" value="1"/>
</dbReference>
<reference evidence="3 4" key="1">
    <citation type="journal article" date="2018" name="Sci. Rep.">
        <title>Comparative analysis of the Pocillopora damicornis genome highlights role of immune system in coral evolution.</title>
        <authorList>
            <person name="Cunning R."/>
            <person name="Bay R.A."/>
            <person name="Gillette P."/>
            <person name="Baker A.C."/>
            <person name="Traylor-Knowles N."/>
        </authorList>
    </citation>
    <scope>NUCLEOTIDE SEQUENCE [LARGE SCALE GENOMIC DNA]</scope>
    <source>
        <strain evidence="3">RSMAS</strain>
        <tissue evidence="3">Whole animal</tissue>
    </source>
</reference>
<dbReference type="EMBL" id="RCHS01002157">
    <property type="protein sequence ID" value="RMX49207.1"/>
    <property type="molecule type" value="Genomic_DNA"/>
</dbReference>
<dbReference type="SUPFAM" id="SSF53474">
    <property type="entry name" value="alpha/beta-Hydrolases"/>
    <property type="match status" value="1"/>
</dbReference>
<dbReference type="InterPro" id="IPR054518">
    <property type="entry name" value="ABHD16_N"/>
</dbReference>
<dbReference type="GO" id="GO:0004620">
    <property type="term" value="F:phospholipase activity"/>
    <property type="evidence" value="ECO:0007669"/>
    <property type="project" value="TreeGrafter"/>
</dbReference>
<organism evidence="3 4">
    <name type="scientific">Pocillopora damicornis</name>
    <name type="common">Cauliflower coral</name>
    <name type="synonym">Millepora damicornis</name>
    <dbReference type="NCBI Taxonomy" id="46731"/>
    <lineage>
        <taxon>Eukaryota</taxon>
        <taxon>Metazoa</taxon>
        <taxon>Cnidaria</taxon>
        <taxon>Anthozoa</taxon>
        <taxon>Hexacorallia</taxon>
        <taxon>Scleractinia</taxon>
        <taxon>Astrocoeniina</taxon>
        <taxon>Pocilloporidae</taxon>
        <taxon>Pocillopora</taxon>
    </lineage>
</organism>
<dbReference type="InterPro" id="IPR029058">
    <property type="entry name" value="AB_hydrolase_fold"/>
</dbReference>
<dbReference type="OrthoDB" id="6412627at2759"/>
<dbReference type="GO" id="GO:0052651">
    <property type="term" value="P:monoacylglycerol catabolic process"/>
    <property type="evidence" value="ECO:0007669"/>
    <property type="project" value="TreeGrafter"/>
</dbReference>
<dbReference type="PANTHER" id="PTHR12277">
    <property type="entry name" value="ALPHA/BETA HYDROLASE DOMAIN-CONTAINING PROTEIN"/>
    <property type="match status" value="1"/>
</dbReference>
<keyword evidence="1" id="KW-1133">Transmembrane helix</keyword>
<dbReference type="PANTHER" id="PTHR12277:SF72">
    <property type="entry name" value="BAT5L PROTEIN"/>
    <property type="match status" value="1"/>
</dbReference>
<dbReference type="GO" id="GO:0012505">
    <property type="term" value="C:endomembrane system"/>
    <property type="evidence" value="ECO:0007669"/>
    <property type="project" value="TreeGrafter"/>
</dbReference>
<dbReference type="GO" id="GO:0047372">
    <property type="term" value="F:monoacylglycerol lipase activity"/>
    <property type="evidence" value="ECO:0007669"/>
    <property type="project" value="TreeGrafter"/>
</dbReference>
<feature type="domain" description="Phosphatidylserine Lipase ABHD16 N-terminal" evidence="2">
    <location>
        <begin position="69"/>
        <end position="157"/>
    </location>
</feature>